<reference evidence="13" key="1">
    <citation type="submission" date="2015-12" db="EMBL/GenBank/DDBJ databases">
        <title>FDA dAtabase for Regulatory Grade micrObial Sequences (FDA-ARGOS): Supporting development and validation of Infectious Disease Dx tests.</title>
        <authorList>
            <person name="Hoffmann M."/>
            <person name="Allard M."/>
            <person name="Evans P."/>
            <person name="Brown E."/>
            <person name="Tallon L.J."/>
            <person name="Sadzewicz L."/>
            <person name="Sengamalay N."/>
            <person name="Ott S."/>
            <person name="Godinez A."/>
            <person name="Nagaraj S."/>
            <person name="Vyas G."/>
            <person name="Aluvathingal J."/>
            <person name="Nadendla S."/>
            <person name="Geyer C."/>
            <person name="Sichtig H."/>
        </authorList>
    </citation>
    <scope>NUCLEOTIDE SEQUENCE [LARGE SCALE GENOMIC DNA]</scope>
    <source>
        <strain evidence="13">ATCC 33809</strain>
    </source>
</reference>
<evidence type="ECO:0000313" key="12">
    <source>
        <dbReference type="EMBL" id="SUQ26816.1"/>
    </source>
</evidence>
<dbReference type="AlphaFoldDB" id="A0AAX2LTW9"/>
<evidence type="ECO:0000313" key="11">
    <source>
        <dbReference type="EMBL" id="AMF92013.1"/>
    </source>
</evidence>
<dbReference type="InterPro" id="IPR007533">
    <property type="entry name" value="Cyt_c_oxidase_assmbl_CtaG"/>
</dbReference>
<evidence type="ECO:0000256" key="10">
    <source>
        <dbReference type="SAM" id="Phobius"/>
    </source>
</evidence>
<organism evidence="12 14">
    <name type="scientific">Vibrio fluvialis</name>
    <dbReference type="NCBI Taxonomy" id="676"/>
    <lineage>
        <taxon>Bacteria</taxon>
        <taxon>Pseudomonadati</taxon>
        <taxon>Pseudomonadota</taxon>
        <taxon>Gammaproteobacteria</taxon>
        <taxon>Vibrionales</taxon>
        <taxon>Vibrionaceae</taxon>
        <taxon>Vibrio</taxon>
    </lineage>
</organism>
<dbReference type="Gene3D" id="2.60.370.10">
    <property type="entry name" value="Ctag/Cox11"/>
    <property type="match status" value="1"/>
</dbReference>
<comment type="subcellular location">
    <subcellularLocation>
        <location evidence="2">Cell inner membrane</location>
        <topology evidence="2">Single-pass type II membrane protein</topology>
        <orientation evidence="2">Periplasmic side</orientation>
    </subcellularLocation>
</comment>
<dbReference type="EMBL" id="UHIP01000002">
    <property type="protein sequence ID" value="SUQ26816.1"/>
    <property type="molecule type" value="Genomic_DNA"/>
</dbReference>
<keyword evidence="13" id="KW-1185">Reference proteome</keyword>
<reference evidence="11" key="2">
    <citation type="submission" date="2018-01" db="EMBL/GenBank/DDBJ databases">
        <title>FDA dAtabase for Regulatory Grade micrObial Sequences (FDA-ARGOS): Supporting development and validation of Infectious Disease Dx tests.</title>
        <authorList>
            <person name="Hoffmann M."/>
            <person name="Allard M."/>
            <person name="Evans P."/>
            <person name="Brown E."/>
            <person name="Tallon L."/>
            <person name="Sadzewicz L."/>
            <person name="Sengamalay N."/>
            <person name="Ott S."/>
            <person name="Godinez A."/>
            <person name="Nagaraj S."/>
            <person name="Vyas G."/>
            <person name="Aluvathingal J."/>
            <person name="Nadendla S."/>
            <person name="Geyer C."/>
            <person name="Sichtig H."/>
        </authorList>
    </citation>
    <scope>NUCLEOTIDE SEQUENCE</scope>
    <source>
        <strain evidence="11">ATCC 33809</strain>
    </source>
</reference>
<dbReference type="PIRSF" id="PIRSF005413">
    <property type="entry name" value="COX11"/>
    <property type="match status" value="1"/>
</dbReference>
<keyword evidence="7 10" id="KW-1133">Transmembrane helix</keyword>
<proteinExistence type="inferred from homology"/>
<dbReference type="GO" id="GO:0005507">
    <property type="term" value="F:copper ion binding"/>
    <property type="evidence" value="ECO:0007669"/>
    <property type="project" value="InterPro"/>
</dbReference>
<sequence length="199" mass="21699">MTQPTSGQANRKLTFKLLLAVVLMFGFGFALVPLYDVMCKQLGINGKTNEVAAIQPKGMQIDESRTIRVEFMAHISHNMPWTFAPKVTHIDVHPGQVIQTAYLADNLSGSDLVGQAVPSVSPGQGATYFNKIECFCFSQQPLMAKAHAEMPLIFYIEPDIPDTIHTLTLSYTLYNITDKAEPQPALANAGVSVSQGATQ</sequence>
<feature type="transmembrane region" description="Helical" evidence="10">
    <location>
        <begin position="17"/>
        <end position="35"/>
    </location>
</feature>
<keyword evidence="8" id="KW-0186">Copper</keyword>
<evidence type="ECO:0000313" key="14">
    <source>
        <dbReference type="Proteomes" id="UP000254626"/>
    </source>
</evidence>
<comment type="similarity">
    <text evidence="3">Belongs to the COX11/CtaG family.</text>
</comment>
<dbReference type="PANTHER" id="PTHR21320">
    <property type="entry name" value="CYTOCHROME C OXIDASE ASSEMBLY PROTEIN COX11-RELATED"/>
    <property type="match status" value="1"/>
</dbReference>
<gene>
    <name evidence="12" type="primary">ctaG</name>
    <name evidence="11" type="ORF">AL536_00550</name>
    <name evidence="12" type="ORF">NCTC11327_03680</name>
</gene>
<evidence type="ECO:0000256" key="8">
    <source>
        <dbReference type="ARBA" id="ARBA00023008"/>
    </source>
</evidence>
<evidence type="ECO:0000313" key="13">
    <source>
        <dbReference type="Proteomes" id="UP000057088"/>
    </source>
</evidence>
<dbReference type="RefSeq" id="WP_020328832.1">
    <property type="nucleotide sequence ID" value="NZ_CABLBX010000013.1"/>
</dbReference>
<evidence type="ECO:0000256" key="2">
    <source>
        <dbReference type="ARBA" id="ARBA00004382"/>
    </source>
</evidence>
<dbReference type="SUPFAM" id="SSF110111">
    <property type="entry name" value="Ctag/Cox11"/>
    <property type="match status" value="1"/>
</dbReference>
<dbReference type="NCBIfam" id="NF003465">
    <property type="entry name" value="PRK05089.1"/>
    <property type="match status" value="1"/>
</dbReference>
<dbReference type="Proteomes" id="UP000254626">
    <property type="component" value="Unassembled WGS sequence"/>
</dbReference>
<keyword evidence="6" id="KW-0735">Signal-anchor</keyword>
<dbReference type="GeneID" id="29383394"/>
<comment type="function">
    <text evidence="1">Exerts its effect at some terminal stage of cytochrome c oxidase synthesis, probably by being involved in the insertion of the copper B into subunit I.</text>
</comment>
<dbReference type="InterPro" id="IPR023471">
    <property type="entry name" value="CtaG/Cox11_dom_sf"/>
</dbReference>
<name>A0AAX2LTW9_VIBFL</name>
<dbReference type="GO" id="GO:0005886">
    <property type="term" value="C:plasma membrane"/>
    <property type="evidence" value="ECO:0007669"/>
    <property type="project" value="UniProtKB-SubCell"/>
</dbReference>
<evidence type="ECO:0000256" key="9">
    <source>
        <dbReference type="ARBA" id="ARBA00023136"/>
    </source>
</evidence>
<evidence type="ECO:0000256" key="6">
    <source>
        <dbReference type="ARBA" id="ARBA00022968"/>
    </source>
</evidence>
<dbReference type="PANTHER" id="PTHR21320:SF3">
    <property type="entry name" value="CYTOCHROME C OXIDASE ASSEMBLY PROTEIN COX11, MITOCHONDRIAL-RELATED"/>
    <property type="match status" value="1"/>
</dbReference>
<evidence type="ECO:0000256" key="7">
    <source>
        <dbReference type="ARBA" id="ARBA00022989"/>
    </source>
</evidence>
<reference evidence="12 14" key="3">
    <citation type="submission" date="2018-06" db="EMBL/GenBank/DDBJ databases">
        <authorList>
            <consortium name="Pathogen Informatics"/>
            <person name="Doyle S."/>
        </authorList>
    </citation>
    <scope>NUCLEOTIDE SEQUENCE [LARGE SCALE GENOMIC DNA]</scope>
    <source>
        <strain evidence="12 14">NCTC11327</strain>
    </source>
</reference>
<keyword evidence="5 10" id="KW-0812">Transmembrane</keyword>
<evidence type="ECO:0000256" key="4">
    <source>
        <dbReference type="ARBA" id="ARBA00015384"/>
    </source>
</evidence>
<dbReference type="Pfam" id="PF04442">
    <property type="entry name" value="CtaG_Cox11"/>
    <property type="match status" value="1"/>
</dbReference>
<dbReference type="KEGG" id="vfl:AL536_00550"/>
<evidence type="ECO:0000256" key="1">
    <source>
        <dbReference type="ARBA" id="ARBA00004007"/>
    </source>
</evidence>
<dbReference type="EMBL" id="CP014034">
    <property type="protein sequence ID" value="AMF92013.1"/>
    <property type="molecule type" value="Genomic_DNA"/>
</dbReference>
<accession>A0AAX2LTW9</accession>
<evidence type="ECO:0000256" key="3">
    <source>
        <dbReference type="ARBA" id="ARBA00009620"/>
    </source>
</evidence>
<protein>
    <recommendedName>
        <fullName evidence="4">Cytochrome c oxidase assembly protein CtaG</fullName>
    </recommendedName>
</protein>
<dbReference type="Proteomes" id="UP000057088">
    <property type="component" value="Chromosome 1"/>
</dbReference>
<keyword evidence="9 10" id="KW-0472">Membrane</keyword>
<evidence type="ECO:0000256" key="5">
    <source>
        <dbReference type="ARBA" id="ARBA00022692"/>
    </source>
</evidence>